<keyword evidence="1" id="KW-0472">Membrane</keyword>
<sequence>MMPGKQNFISSPPKISIIVPVYDVELYLRQCLDSLVNQTLENIEIICINDGSPDNSIGILNEYAQNDSRIMVINQKNMGLSGARNRGLKVATGEYIMFVDGDDWVDLNICEKLYGTASLENADCVMCSYVKEFKNRSVVNHIFKEEYLVLEKNETKYRFHRRLFGLVEKELSRPEDCDLIVSACMQLYRREIAASVDFLDTKLIGTEDALFQIYVYYYFAKFVYIDMPLYHYRKTNQSSLTSTHKTDLFERWQNLYDIMQDFIYKYCDEPVYHEALDNRIVFSMIGLGLNEIYASEKSIIKKARRLKNMLETERYREAYERFKFKCLPLKWKMFFGLCKFKLTLALVFMLLAVEYLRKRQ</sequence>
<evidence type="ECO:0000313" key="4">
    <source>
        <dbReference type="Proteomes" id="UP000216052"/>
    </source>
</evidence>
<name>A0ABZ3IZD1_SPOA4</name>
<organism evidence="3 4">
    <name type="scientific">Sporomusa acidovorans (strain ATCC 49682 / DSM 3132 / Mol)</name>
    <dbReference type="NCBI Taxonomy" id="1123286"/>
    <lineage>
        <taxon>Bacteria</taxon>
        <taxon>Bacillati</taxon>
        <taxon>Bacillota</taxon>
        <taxon>Negativicutes</taxon>
        <taxon>Selenomonadales</taxon>
        <taxon>Sporomusaceae</taxon>
        <taxon>Sporomusa</taxon>
    </lineage>
</organism>
<reference evidence="3" key="1">
    <citation type="submission" date="2024-05" db="EMBL/GenBank/DDBJ databases">
        <title>Isolation and characterization of Sporomusa carbonis sp. nov., a carboxydotrophic hydrogenogen in the genus of Sporomusa isolated from a charcoal burning pile.</title>
        <authorList>
            <person name="Boeer T."/>
            <person name="Rosenbaum F."/>
            <person name="Eysell L."/>
            <person name="Mueller V."/>
            <person name="Daniel R."/>
            <person name="Poehlein A."/>
        </authorList>
    </citation>
    <scope>NUCLEOTIDE SEQUENCE [LARGE SCALE GENOMIC DNA]</scope>
    <source>
        <strain evidence="3">DSM 3132</strain>
    </source>
</reference>
<keyword evidence="4" id="KW-1185">Reference proteome</keyword>
<dbReference type="SUPFAM" id="SSF53448">
    <property type="entry name" value="Nucleotide-diphospho-sugar transferases"/>
    <property type="match status" value="1"/>
</dbReference>
<dbReference type="Pfam" id="PF00535">
    <property type="entry name" value="Glycos_transf_2"/>
    <property type="match status" value="1"/>
</dbReference>
<dbReference type="Gene3D" id="3.90.550.10">
    <property type="entry name" value="Spore Coat Polysaccharide Biosynthesis Protein SpsA, Chain A"/>
    <property type="match status" value="1"/>
</dbReference>
<proteinExistence type="predicted"/>
<dbReference type="GO" id="GO:0016757">
    <property type="term" value="F:glycosyltransferase activity"/>
    <property type="evidence" value="ECO:0007669"/>
    <property type="project" value="UniProtKB-KW"/>
</dbReference>
<evidence type="ECO:0000259" key="2">
    <source>
        <dbReference type="Pfam" id="PF00535"/>
    </source>
</evidence>
<evidence type="ECO:0000313" key="3">
    <source>
        <dbReference type="EMBL" id="XFO71161.1"/>
    </source>
</evidence>
<dbReference type="EC" id="2.4.-.-" evidence="3"/>
<feature type="domain" description="Glycosyltransferase 2-like" evidence="2">
    <location>
        <begin position="16"/>
        <end position="153"/>
    </location>
</feature>
<keyword evidence="3" id="KW-0808">Transferase</keyword>
<evidence type="ECO:0000256" key="1">
    <source>
        <dbReference type="SAM" id="Phobius"/>
    </source>
</evidence>
<feature type="transmembrane region" description="Helical" evidence="1">
    <location>
        <begin position="333"/>
        <end position="356"/>
    </location>
</feature>
<accession>A0ABZ3IZD1</accession>
<dbReference type="InterPro" id="IPR029044">
    <property type="entry name" value="Nucleotide-diphossugar_trans"/>
</dbReference>
<dbReference type="PANTHER" id="PTHR22916:SF3">
    <property type="entry name" value="UDP-GLCNAC:BETAGAL BETA-1,3-N-ACETYLGLUCOSAMINYLTRANSFERASE-LIKE PROTEIN 1"/>
    <property type="match status" value="1"/>
</dbReference>
<keyword evidence="1" id="KW-0812">Transmembrane</keyword>
<dbReference type="InterPro" id="IPR001173">
    <property type="entry name" value="Glyco_trans_2-like"/>
</dbReference>
<gene>
    <name evidence="3" type="primary">epsH</name>
    <name evidence="3" type="ORF">SPACI_011760</name>
</gene>
<protein>
    <submittedName>
        <fullName evidence="3">Glycosyltransferase EpsH</fullName>
        <ecNumber evidence="3">2.4.-.-</ecNumber>
    </submittedName>
</protein>
<dbReference type="CDD" id="cd00761">
    <property type="entry name" value="Glyco_tranf_GTA_type"/>
    <property type="match status" value="1"/>
</dbReference>
<dbReference type="PANTHER" id="PTHR22916">
    <property type="entry name" value="GLYCOSYLTRANSFERASE"/>
    <property type="match status" value="1"/>
</dbReference>
<dbReference type="Proteomes" id="UP000216052">
    <property type="component" value="Chromosome"/>
</dbReference>
<dbReference type="EMBL" id="CP155571">
    <property type="protein sequence ID" value="XFO71161.1"/>
    <property type="molecule type" value="Genomic_DNA"/>
</dbReference>
<keyword evidence="3" id="KW-0328">Glycosyltransferase</keyword>
<keyword evidence="1" id="KW-1133">Transmembrane helix</keyword>